<protein>
    <submittedName>
        <fullName evidence="10">TonB-dependent receptor</fullName>
    </submittedName>
</protein>
<dbReference type="GO" id="GO:0009279">
    <property type="term" value="C:cell outer membrane"/>
    <property type="evidence" value="ECO:0007669"/>
    <property type="project" value="UniProtKB-SubCell"/>
</dbReference>
<dbReference type="Proteomes" id="UP000066624">
    <property type="component" value="Chromosome"/>
</dbReference>
<keyword evidence="11" id="KW-1185">Reference proteome</keyword>
<keyword evidence="2 8" id="KW-0813">Transport</keyword>
<comment type="subcellular location">
    <subcellularLocation>
        <location evidence="1 8">Cell outer membrane</location>
        <topology evidence="1 8">Multi-pass membrane protein</topology>
    </subcellularLocation>
</comment>
<evidence type="ECO:0000256" key="2">
    <source>
        <dbReference type="ARBA" id="ARBA00022448"/>
    </source>
</evidence>
<gene>
    <name evidence="10" type="ORF">WM2015_1024</name>
</gene>
<sequence length="934" mass="103698">MKSIRFSLFLFCLVLSFVFVPQALAQTGSIQGEVTDARGGRLEGVRISVSELDRFTVTDQAGRYLLRGLPARVIEVRFEYLGSETRMETVTIEADETIDLDVSMSTALSLDRIEVRSQAQASSRALNQYRSADAVTNVVSSDDIGSFVDQNVAEALQRLPGISITRDQGEGRFVTIRGLNSNLNNVSLNGMRIGTPEPGNRELPLDLIPTGSVERLEVVKVPTPDMPGDAIGGAVNVVSPSAFDSEAQVIRYRIEGLYADLGSESGIRGELAYSNVFDGFGGQDNIGLSFGINYLERDFQSDNIETEYDLIDEESTGSEVFAPIETQQRKYFITRDRLGAHLNLDFRPNYRDQYFFNALYSQFNDAETRQRSISVWEDGDLDALNGGVAEFRGVEADGIRRRVRYRSKEQETFALALGGEHRLENWTIDYRAGYSEASEDAPDEIEGRFELDGDDVDADVRFGSGVPVFDINRGGVAADDIFVNGNFALDRVVLSQAFTDEEDANFSLNLERAFLFGAGHQFTLKFGADARYKDKDVDENEVELRVVPDLDLGPFTRPGFSFPFGSMGEGISSRLFREYFFANREAFGERPGDLGENLLLSTAPDFSASEDVTAAYLMGTLDIDDWRIIAGARFEDTEFKARGNAIDFDEDGELAGVQTVRASNDYSEFLPGILARYEGFDDIVLRAAWTNTLARPSFSALSPGVVIFREDLEAEAGNPFLDPITSSNIDLMFDWYLPRAGIFSIGLFAKDIDDFVVDFVTDNDPSLPGFEVERPINGTSGETRGIEFNFQHDLGVWNESLDGLLFGVNLTAMDTEFTVAERPGETFSLPQASESIANLYLGFERGPLSTRLSWSHRGKYLEEIGDDARFDVYVDDHAQLDLTASWRFTDQIEAMLEVINITDEALRLYQGDSGNVFQLEEYGVSVSAGLRGRF</sequence>
<keyword evidence="3 8" id="KW-1134">Transmembrane beta strand</keyword>
<dbReference type="Gene3D" id="2.170.130.10">
    <property type="entry name" value="TonB-dependent receptor, plug domain"/>
    <property type="match status" value="1"/>
</dbReference>
<dbReference type="InterPro" id="IPR037066">
    <property type="entry name" value="Plug_dom_sf"/>
</dbReference>
<organism evidence="10 11">
    <name type="scientific">Wenzhouxiangella marina</name>
    <dbReference type="NCBI Taxonomy" id="1579979"/>
    <lineage>
        <taxon>Bacteria</taxon>
        <taxon>Pseudomonadati</taxon>
        <taxon>Pseudomonadota</taxon>
        <taxon>Gammaproteobacteria</taxon>
        <taxon>Chromatiales</taxon>
        <taxon>Wenzhouxiangellaceae</taxon>
        <taxon>Wenzhouxiangella</taxon>
    </lineage>
</organism>
<dbReference type="PANTHER" id="PTHR40980">
    <property type="entry name" value="PLUG DOMAIN-CONTAINING PROTEIN"/>
    <property type="match status" value="1"/>
</dbReference>
<keyword evidence="10" id="KW-0675">Receptor</keyword>
<accession>A0A0K0XUV5</accession>
<evidence type="ECO:0000256" key="7">
    <source>
        <dbReference type="ARBA" id="ARBA00023237"/>
    </source>
</evidence>
<comment type="similarity">
    <text evidence="8 9">Belongs to the TonB-dependent receptor family.</text>
</comment>
<dbReference type="SUPFAM" id="SSF56935">
    <property type="entry name" value="Porins"/>
    <property type="match status" value="1"/>
</dbReference>
<dbReference type="Gene3D" id="2.40.170.20">
    <property type="entry name" value="TonB-dependent receptor, beta-barrel domain"/>
    <property type="match status" value="1"/>
</dbReference>
<dbReference type="STRING" id="1579979.WM2015_1024"/>
<evidence type="ECO:0000313" key="10">
    <source>
        <dbReference type="EMBL" id="AKS41401.1"/>
    </source>
</evidence>
<evidence type="ECO:0000256" key="4">
    <source>
        <dbReference type="ARBA" id="ARBA00022692"/>
    </source>
</evidence>
<dbReference type="InterPro" id="IPR000531">
    <property type="entry name" value="Beta-barrel_TonB"/>
</dbReference>
<dbReference type="InterPro" id="IPR012910">
    <property type="entry name" value="Plug_dom"/>
</dbReference>
<evidence type="ECO:0000313" key="11">
    <source>
        <dbReference type="Proteomes" id="UP000066624"/>
    </source>
</evidence>
<dbReference type="InterPro" id="IPR010104">
    <property type="entry name" value="TonB_rcpt_bac"/>
</dbReference>
<reference evidence="10 11" key="1">
    <citation type="submission" date="2015-07" db="EMBL/GenBank/DDBJ databases">
        <authorList>
            <person name="Noorani M."/>
        </authorList>
    </citation>
    <scope>NUCLEOTIDE SEQUENCE [LARGE SCALE GENOMIC DNA]</scope>
    <source>
        <strain evidence="10 11">KCTC 42284</strain>
    </source>
</reference>
<keyword evidence="7 8" id="KW-0998">Cell outer membrane</keyword>
<dbReference type="InterPro" id="IPR039426">
    <property type="entry name" value="TonB-dep_rcpt-like"/>
</dbReference>
<dbReference type="PROSITE" id="PS52016">
    <property type="entry name" value="TONB_DEPENDENT_REC_3"/>
    <property type="match status" value="1"/>
</dbReference>
<dbReference type="PATRIC" id="fig|1579979.3.peg.1047"/>
<dbReference type="CDD" id="cd01347">
    <property type="entry name" value="ligand_gated_channel"/>
    <property type="match status" value="1"/>
</dbReference>
<evidence type="ECO:0000256" key="8">
    <source>
        <dbReference type="PROSITE-ProRule" id="PRU01360"/>
    </source>
</evidence>
<dbReference type="KEGG" id="wma:WM2015_1024"/>
<dbReference type="Pfam" id="PF13620">
    <property type="entry name" value="CarboxypepD_reg"/>
    <property type="match status" value="1"/>
</dbReference>
<dbReference type="SUPFAM" id="SSF49452">
    <property type="entry name" value="Starch-binding domain-like"/>
    <property type="match status" value="1"/>
</dbReference>
<evidence type="ECO:0000256" key="3">
    <source>
        <dbReference type="ARBA" id="ARBA00022452"/>
    </source>
</evidence>
<dbReference type="GO" id="GO:0030246">
    <property type="term" value="F:carbohydrate binding"/>
    <property type="evidence" value="ECO:0007669"/>
    <property type="project" value="InterPro"/>
</dbReference>
<dbReference type="NCBIfam" id="TIGR01782">
    <property type="entry name" value="TonB-Xanth-Caul"/>
    <property type="match status" value="1"/>
</dbReference>
<name>A0A0K0XUV5_9GAMM</name>
<evidence type="ECO:0000256" key="6">
    <source>
        <dbReference type="ARBA" id="ARBA00023136"/>
    </source>
</evidence>
<dbReference type="Gene3D" id="2.60.40.1120">
    <property type="entry name" value="Carboxypeptidase-like, regulatory domain"/>
    <property type="match status" value="1"/>
</dbReference>
<dbReference type="InterPro" id="IPR036942">
    <property type="entry name" value="Beta-barrel_TonB_sf"/>
</dbReference>
<dbReference type="RefSeq" id="WP_049725041.1">
    <property type="nucleotide sequence ID" value="NZ_CP012154.1"/>
</dbReference>
<evidence type="ECO:0000256" key="9">
    <source>
        <dbReference type="RuleBase" id="RU003357"/>
    </source>
</evidence>
<keyword evidence="4 8" id="KW-0812">Transmembrane</keyword>
<dbReference type="EMBL" id="CP012154">
    <property type="protein sequence ID" value="AKS41401.1"/>
    <property type="molecule type" value="Genomic_DNA"/>
</dbReference>
<proteinExistence type="inferred from homology"/>
<evidence type="ECO:0000256" key="5">
    <source>
        <dbReference type="ARBA" id="ARBA00023077"/>
    </source>
</evidence>
<keyword evidence="5 9" id="KW-0798">TonB box</keyword>
<dbReference type="OrthoDB" id="99276at2"/>
<dbReference type="Pfam" id="PF07715">
    <property type="entry name" value="Plug"/>
    <property type="match status" value="1"/>
</dbReference>
<dbReference type="PANTHER" id="PTHR40980:SF4">
    <property type="entry name" value="TONB-DEPENDENT RECEPTOR-LIKE BETA-BARREL DOMAIN-CONTAINING PROTEIN"/>
    <property type="match status" value="1"/>
</dbReference>
<dbReference type="AlphaFoldDB" id="A0A0K0XUV5"/>
<dbReference type="InterPro" id="IPR013784">
    <property type="entry name" value="Carb-bd-like_fold"/>
</dbReference>
<keyword evidence="6 8" id="KW-0472">Membrane</keyword>
<evidence type="ECO:0000256" key="1">
    <source>
        <dbReference type="ARBA" id="ARBA00004571"/>
    </source>
</evidence>
<dbReference type="Pfam" id="PF00593">
    <property type="entry name" value="TonB_dep_Rec_b-barrel"/>
    <property type="match status" value="1"/>
</dbReference>